<dbReference type="EMBL" id="BARS01057697">
    <property type="protein sequence ID" value="GAG42556.1"/>
    <property type="molecule type" value="Genomic_DNA"/>
</dbReference>
<sequence>SDDGDLYAIGTYLGTATLPTGAVVTAGTYRDTYIEKLARAPGIRVSPTAGLVTSESGAQATFNVVLDIAPTADVTIDLASSDSSEGTVSPASLTFTPTDWSIPQSVAVTGVDDVSVDGDIVYSVVTSAAG</sequence>
<gene>
    <name evidence="1" type="ORF">S01H1_84490</name>
</gene>
<organism evidence="1">
    <name type="scientific">marine sediment metagenome</name>
    <dbReference type="NCBI Taxonomy" id="412755"/>
    <lineage>
        <taxon>unclassified sequences</taxon>
        <taxon>metagenomes</taxon>
        <taxon>ecological metagenomes</taxon>
    </lineage>
</organism>
<feature type="non-terminal residue" evidence="1">
    <location>
        <position position="1"/>
    </location>
</feature>
<proteinExistence type="predicted"/>
<dbReference type="AlphaFoldDB" id="X0Z1P2"/>
<accession>X0Z1P2</accession>
<evidence type="ECO:0000313" key="1">
    <source>
        <dbReference type="EMBL" id="GAG42556.1"/>
    </source>
</evidence>
<feature type="non-terminal residue" evidence="1">
    <location>
        <position position="130"/>
    </location>
</feature>
<reference evidence="1" key="1">
    <citation type="journal article" date="2014" name="Front. Microbiol.">
        <title>High frequency of phylogenetically diverse reductive dehalogenase-homologous genes in deep subseafloor sedimentary metagenomes.</title>
        <authorList>
            <person name="Kawai M."/>
            <person name="Futagami T."/>
            <person name="Toyoda A."/>
            <person name="Takaki Y."/>
            <person name="Nishi S."/>
            <person name="Hori S."/>
            <person name="Arai W."/>
            <person name="Tsubouchi T."/>
            <person name="Morono Y."/>
            <person name="Uchiyama I."/>
            <person name="Ito T."/>
            <person name="Fujiyama A."/>
            <person name="Inagaki F."/>
            <person name="Takami H."/>
        </authorList>
    </citation>
    <scope>NUCLEOTIDE SEQUENCE</scope>
    <source>
        <strain evidence="1">Expedition CK06-06</strain>
    </source>
</reference>
<comment type="caution">
    <text evidence="1">The sequence shown here is derived from an EMBL/GenBank/DDBJ whole genome shotgun (WGS) entry which is preliminary data.</text>
</comment>
<name>X0Z1P2_9ZZZZ</name>
<protein>
    <submittedName>
        <fullName evidence="1">Uncharacterized protein</fullName>
    </submittedName>
</protein>